<evidence type="ECO:0000256" key="3">
    <source>
        <dbReference type="ARBA" id="ARBA00022692"/>
    </source>
</evidence>
<evidence type="ECO:0000256" key="4">
    <source>
        <dbReference type="ARBA" id="ARBA00022989"/>
    </source>
</evidence>
<dbReference type="AlphaFoldDB" id="B8HXZ0"/>
<dbReference type="Pfam" id="PF13190">
    <property type="entry name" value="PDGLE"/>
    <property type="match status" value="1"/>
</dbReference>
<feature type="domain" description="PDGLE" evidence="7">
    <location>
        <begin position="11"/>
        <end position="103"/>
    </location>
</feature>
<proteinExistence type="predicted"/>
<keyword evidence="4 6" id="KW-1133">Transmembrane helix</keyword>
<evidence type="ECO:0000259" key="7">
    <source>
        <dbReference type="Pfam" id="PF13190"/>
    </source>
</evidence>
<reference evidence="8" key="1">
    <citation type="submission" date="2009-01" db="EMBL/GenBank/DDBJ databases">
        <title>Complete sequence of chromosome Cyanothece sp. PCC 7425.</title>
        <authorList>
            <consortium name="US DOE Joint Genome Institute"/>
            <person name="Lucas S."/>
            <person name="Copeland A."/>
            <person name="Lapidus A."/>
            <person name="Glavina del Rio T."/>
            <person name="Dalin E."/>
            <person name="Tice H."/>
            <person name="Bruce D."/>
            <person name="Goodwin L."/>
            <person name="Pitluck S."/>
            <person name="Sims D."/>
            <person name="Meineke L."/>
            <person name="Brettin T."/>
            <person name="Detter J.C."/>
            <person name="Han C."/>
            <person name="Larimer F."/>
            <person name="Land M."/>
            <person name="Hauser L."/>
            <person name="Kyrpides N."/>
            <person name="Ovchinnikova G."/>
            <person name="Liberton M."/>
            <person name="Stoeckel J."/>
            <person name="Banerjee A."/>
            <person name="Singh A."/>
            <person name="Page L."/>
            <person name="Sato H."/>
            <person name="Zhao L."/>
            <person name="Sherman L."/>
            <person name="Pakrasi H."/>
            <person name="Richardson P."/>
        </authorList>
    </citation>
    <scope>NUCLEOTIDE SEQUENCE</scope>
    <source>
        <strain evidence="8">PCC 7425</strain>
    </source>
</reference>
<feature type="transmembrane region" description="Helical" evidence="6">
    <location>
        <begin position="79"/>
        <end position="99"/>
    </location>
</feature>
<dbReference type="GO" id="GO:0005886">
    <property type="term" value="C:plasma membrane"/>
    <property type="evidence" value="ECO:0007669"/>
    <property type="project" value="UniProtKB-SubCell"/>
</dbReference>
<comment type="subcellular location">
    <subcellularLocation>
        <location evidence="1">Cell membrane</location>
    </subcellularLocation>
</comment>
<dbReference type="OrthoDB" id="1725146at2"/>
<accession>B8HXZ0</accession>
<dbReference type="EMBL" id="CP001344">
    <property type="protein sequence ID" value="ACL43429.1"/>
    <property type="molecule type" value="Genomic_DNA"/>
</dbReference>
<dbReference type="HOGENOM" id="CLU_137910_1_1_3"/>
<dbReference type="STRING" id="395961.Cyan7425_1043"/>
<name>B8HXZ0_CYAP4</name>
<protein>
    <recommendedName>
        <fullName evidence="7">PDGLE domain-containing protein</fullName>
    </recommendedName>
</protein>
<keyword evidence="5 6" id="KW-0472">Membrane</keyword>
<evidence type="ECO:0000313" key="8">
    <source>
        <dbReference type="EMBL" id="ACL43429.1"/>
    </source>
</evidence>
<evidence type="ECO:0000256" key="2">
    <source>
        <dbReference type="ARBA" id="ARBA00022475"/>
    </source>
</evidence>
<sequence length="121" mass="12897">MKQNSLPTRNRALIFTGLGAALLIGVFLSPLASQDPDGLDRVAQDLKFDTKAAEKNPAQQLPFYAVFDEYAMRGVPETIATPLAGLVGTLATFGLAWGIGKLVTPARHAARPEEPSPPDPQ</sequence>
<organism evidence="8">
    <name type="scientific">Cyanothece sp. (strain PCC 7425 / ATCC 29141)</name>
    <dbReference type="NCBI Taxonomy" id="395961"/>
    <lineage>
        <taxon>Bacteria</taxon>
        <taxon>Bacillati</taxon>
        <taxon>Cyanobacteriota</taxon>
        <taxon>Cyanophyceae</taxon>
        <taxon>Gomontiellales</taxon>
        <taxon>Cyanothecaceae</taxon>
        <taxon>Cyanothece</taxon>
    </lineage>
</organism>
<dbReference type="eggNOG" id="ENOG5032R0V">
    <property type="taxonomic scope" value="Bacteria"/>
</dbReference>
<gene>
    <name evidence="8" type="ordered locus">Cyan7425_1043</name>
</gene>
<evidence type="ECO:0000256" key="1">
    <source>
        <dbReference type="ARBA" id="ARBA00004236"/>
    </source>
</evidence>
<dbReference type="InterPro" id="IPR025937">
    <property type="entry name" value="PDGLE_dom"/>
</dbReference>
<keyword evidence="3 6" id="KW-0812">Transmembrane</keyword>
<evidence type="ECO:0000256" key="6">
    <source>
        <dbReference type="SAM" id="Phobius"/>
    </source>
</evidence>
<keyword evidence="2" id="KW-1003">Cell membrane</keyword>
<evidence type="ECO:0000256" key="5">
    <source>
        <dbReference type="ARBA" id="ARBA00023136"/>
    </source>
</evidence>
<feature type="transmembrane region" description="Helical" evidence="6">
    <location>
        <begin position="12"/>
        <end position="32"/>
    </location>
</feature>
<dbReference type="KEGG" id="cyn:Cyan7425_1043"/>